<dbReference type="EMBL" id="CAJEWN010000228">
    <property type="protein sequence ID" value="CAD2174036.1"/>
    <property type="molecule type" value="Genomic_DNA"/>
</dbReference>
<organism evidence="2 3">
    <name type="scientific">Meloidogyne enterolobii</name>
    <name type="common">Root-knot nematode worm</name>
    <name type="synonym">Meloidogyne mayaguensis</name>
    <dbReference type="NCBI Taxonomy" id="390850"/>
    <lineage>
        <taxon>Eukaryota</taxon>
        <taxon>Metazoa</taxon>
        <taxon>Ecdysozoa</taxon>
        <taxon>Nematoda</taxon>
        <taxon>Chromadorea</taxon>
        <taxon>Rhabditida</taxon>
        <taxon>Tylenchina</taxon>
        <taxon>Tylenchomorpha</taxon>
        <taxon>Tylenchoidea</taxon>
        <taxon>Meloidogynidae</taxon>
        <taxon>Meloidogyninae</taxon>
        <taxon>Meloidogyne</taxon>
    </lineage>
</organism>
<feature type="region of interest" description="Disordered" evidence="1">
    <location>
        <begin position="63"/>
        <end position="96"/>
    </location>
</feature>
<protein>
    <submittedName>
        <fullName evidence="2">Uncharacterized protein</fullName>
    </submittedName>
</protein>
<dbReference type="Proteomes" id="UP000580250">
    <property type="component" value="Unassembled WGS sequence"/>
</dbReference>
<sequence length="111" mass="13158">MEDRIHEEIMEKIGVESDTFLQLLDKDIQKEWLHSYHRNAIETLQNQDKKFDKDLKTLCKNNEPKKLLRQLEGPKTRKNADSHSSPHYNSTNNDELECRVTGNYTVKLYPQ</sequence>
<feature type="compositionally biased region" description="Basic and acidic residues" evidence="1">
    <location>
        <begin position="72"/>
        <end position="81"/>
    </location>
</feature>
<proteinExistence type="predicted"/>
<evidence type="ECO:0000313" key="2">
    <source>
        <dbReference type="EMBL" id="CAD2174036.1"/>
    </source>
</evidence>
<reference evidence="2 3" key="1">
    <citation type="submission" date="2020-08" db="EMBL/GenBank/DDBJ databases">
        <authorList>
            <person name="Koutsovoulos G."/>
            <person name="Danchin GJ E."/>
        </authorList>
    </citation>
    <scope>NUCLEOTIDE SEQUENCE [LARGE SCALE GENOMIC DNA]</scope>
</reference>
<gene>
    <name evidence="2" type="ORF">MENT_LOCUS25682</name>
</gene>
<comment type="caution">
    <text evidence="2">The sequence shown here is derived from an EMBL/GenBank/DDBJ whole genome shotgun (WGS) entry which is preliminary data.</text>
</comment>
<dbReference type="AlphaFoldDB" id="A0A6V7VGF2"/>
<feature type="compositionally biased region" description="Polar residues" evidence="1">
    <location>
        <begin position="82"/>
        <end position="93"/>
    </location>
</feature>
<evidence type="ECO:0000256" key="1">
    <source>
        <dbReference type="SAM" id="MobiDB-lite"/>
    </source>
</evidence>
<evidence type="ECO:0000313" key="3">
    <source>
        <dbReference type="Proteomes" id="UP000580250"/>
    </source>
</evidence>
<name>A0A6V7VGF2_MELEN</name>
<accession>A0A6V7VGF2</accession>